<evidence type="ECO:0000313" key="3">
    <source>
        <dbReference type="EMBL" id="RDV00811.1"/>
    </source>
</evidence>
<keyword evidence="4" id="KW-1185">Reference proteome</keyword>
<feature type="chain" id="PRO_5017588718" description="MarR family transcriptional regulator" evidence="2">
    <location>
        <begin position="20"/>
        <end position="215"/>
    </location>
</feature>
<proteinExistence type="predicted"/>
<feature type="compositionally biased region" description="Basic and acidic residues" evidence="1">
    <location>
        <begin position="33"/>
        <end position="59"/>
    </location>
</feature>
<protein>
    <recommendedName>
        <fullName evidence="5">MarR family transcriptional regulator</fullName>
    </recommendedName>
</protein>
<dbReference type="AlphaFoldDB" id="A0A3D8K6H4"/>
<sequence>MKSQDILLLLKLVALECAAATPAGLTGAGARNEAGREPNAELDALEDRDAISPPEKPDLESDPYSVRALSATTGLSKSEVSNALGRCYESSLAKPQRRGGAPIVNRRGLEEFLSYGVRFVFPTKVLGLARGIPTGLTAPIFKGELKSAGEQIPVWPDPRSDTLGLAVEPLYKTVPIAIRSDPMLYMLLACVDSIRIGQPRERGLAVKRLQQLFDF</sequence>
<feature type="region of interest" description="Disordered" evidence="1">
    <location>
        <begin position="26"/>
        <end position="64"/>
    </location>
</feature>
<dbReference type="Proteomes" id="UP000256838">
    <property type="component" value="Unassembled WGS sequence"/>
</dbReference>
<evidence type="ECO:0000256" key="2">
    <source>
        <dbReference type="SAM" id="SignalP"/>
    </source>
</evidence>
<feature type="signal peptide" evidence="2">
    <location>
        <begin position="1"/>
        <end position="19"/>
    </location>
</feature>
<gene>
    <name evidence="3" type="ORF">DWV00_03430</name>
</gene>
<dbReference type="RefSeq" id="WP_115532082.1">
    <property type="nucleotide sequence ID" value="NZ_QRGA01000001.1"/>
</dbReference>
<evidence type="ECO:0000313" key="4">
    <source>
        <dbReference type="Proteomes" id="UP000256838"/>
    </source>
</evidence>
<organism evidence="3 4">
    <name type="scientific">Trinickia dinghuensis</name>
    <dbReference type="NCBI Taxonomy" id="2291023"/>
    <lineage>
        <taxon>Bacteria</taxon>
        <taxon>Pseudomonadati</taxon>
        <taxon>Pseudomonadota</taxon>
        <taxon>Betaproteobacteria</taxon>
        <taxon>Burkholderiales</taxon>
        <taxon>Burkholderiaceae</taxon>
        <taxon>Trinickia</taxon>
    </lineage>
</organism>
<name>A0A3D8K6H4_9BURK</name>
<dbReference type="OrthoDB" id="194359at2"/>
<keyword evidence="2" id="KW-0732">Signal</keyword>
<reference evidence="3 4" key="1">
    <citation type="submission" date="2018-08" db="EMBL/GenBank/DDBJ databases">
        <title>Paraburkholderia sp. DHOM06 isolated from forest soil.</title>
        <authorList>
            <person name="Gao Z.-H."/>
            <person name="Qiu L.-H."/>
        </authorList>
    </citation>
    <scope>NUCLEOTIDE SEQUENCE [LARGE SCALE GENOMIC DNA]</scope>
    <source>
        <strain evidence="3 4">DHOM06</strain>
    </source>
</reference>
<evidence type="ECO:0000256" key="1">
    <source>
        <dbReference type="SAM" id="MobiDB-lite"/>
    </source>
</evidence>
<accession>A0A3D8K6H4</accession>
<evidence type="ECO:0008006" key="5">
    <source>
        <dbReference type="Google" id="ProtNLM"/>
    </source>
</evidence>
<dbReference type="EMBL" id="QRGA01000001">
    <property type="protein sequence ID" value="RDV00811.1"/>
    <property type="molecule type" value="Genomic_DNA"/>
</dbReference>
<comment type="caution">
    <text evidence="3">The sequence shown here is derived from an EMBL/GenBank/DDBJ whole genome shotgun (WGS) entry which is preliminary data.</text>
</comment>